<reference evidence="3" key="1">
    <citation type="submission" date="2017-11" db="EMBL/GenBank/DDBJ databases">
        <authorList>
            <person name="Lima N.C."/>
            <person name="Parody-Merino A.M."/>
            <person name="Battley P.F."/>
            <person name="Fidler A.E."/>
            <person name="Prosdocimi F."/>
        </authorList>
    </citation>
    <scope>NUCLEOTIDE SEQUENCE [LARGE SCALE GENOMIC DNA]</scope>
</reference>
<feature type="compositionally biased region" description="Basic and acidic residues" evidence="1">
    <location>
        <begin position="65"/>
        <end position="77"/>
    </location>
</feature>
<dbReference type="AlphaFoldDB" id="A0A2I0TTS1"/>
<dbReference type="Proteomes" id="UP000233556">
    <property type="component" value="Unassembled WGS sequence"/>
</dbReference>
<name>A0A2I0TTS1_LIMLA</name>
<evidence type="ECO:0000313" key="2">
    <source>
        <dbReference type="EMBL" id="PKU37191.1"/>
    </source>
</evidence>
<evidence type="ECO:0000313" key="3">
    <source>
        <dbReference type="Proteomes" id="UP000233556"/>
    </source>
</evidence>
<feature type="compositionally biased region" description="Basic and acidic residues" evidence="1">
    <location>
        <begin position="40"/>
        <end position="52"/>
    </location>
</feature>
<keyword evidence="3" id="KW-1185">Reference proteome</keyword>
<reference evidence="3" key="2">
    <citation type="submission" date="2017-12" db="EMBL/GenBank/DDBJ databases">
        <title>Genome sequence of the Bar-tailed Godwit (Limosa lapponica baueri).</title>
        <authorList>
            <person name="Lima N.C.B."/>
            <person name="Parody-Merino A.M."/>
            <person name="Battley P.F."/>
            <person name="Fidler A.E."/>
            <person name="Prosdocimi F."/>
        </authorList>
    </citation>
    <scope>NUCLEOTIDE SEQUENCE [LARGE SCALE GENOMIC DNA]</scope>
</reference>
<protein>
    <submittedName>
        <fullName evidence="2">Uncharacterized protein</fullName>
    </submittedName>
</protein>
<gene>
    <name evidence="2" type="ORF">llap_12504</name>
</gene>
<proteinExistence type="predicted"/>
<sequence length="77" mass="8860">MRFSWIYVFLATDQREGAEKGPPGILGYISVQNLACREETERKERVHGKEEQTNSGEEDTETEEQAVKKTTIKERSL</sequence>
<feature type="region of interest" description="Disordered" evidence="1">
    <location>
        <begin position="40"/>
        <end position="77"/>
    </location>
</feature>
<evidence type="ECO:0000256" key="1">
    <source>
        <dbReference type="SAM" id="MobiDB-lite"/>
    </source>
</evidence>
<organism evidence="2 3">
    <name type="scientific">Limosa lapponica baueri</name>
    <dbReference type="NCBI Taxonomy" id="1758121"/>
    <lineage>
        <taxon>Eukaryota</taxon>
        <taxon>Metazoa</taxon>
        <taxon>Chordata</taxon>
        <taxon>Craniata</taxon>
        <taxon>Vertebrata</taxon>
        <taxon>Euteleostomi</taxon>
        <taxon>Archelosauria</taxon>
        <taxon>Archosauria</taxon>
        <taxon>Dinosauria</taxon>
        <taxon>Saurischia</taxon>
        <taxon>Theropoda</taxon>
        <taxon>Coelurosauria</taxon>
        <taxon>Aves</taxon>
        <taxon>Neognathae</taxon>
        <taxon>Neoaves</taxon>
        <taxon>Charadriiformes</taxon>
        <taxon>Scolopacidae</taxon>
        <taxon>Limosa</taxon>
    </lineage>
</organism>
<accession>A0A2I0TTS1</accession>
<dbReference type="EMBL" id="KZ507261">
    <property type="protein sequence ID" value="PKU37191.1"/>
    <property type="molecule type" value="Genomic_DNA"/>
</dbReference>